<keyword evidence="4" id="KW-0488">Methylation</keyword>
<evidence type="ECO:0000256" key="2">
    <source>
        <dbReference type="ARBA" id="ARBA00021549"/>
    </source>
</evidence>
<reference evidence="12 13" key="1">
    <citation type="submission" date="2024-04" db="EMBL/GenBank/DDBJ databases">
        <title>Draft Genome Sequence of Isolates Cultured from Underwater Hawaii Seamounts in the North Pacific Ocean.</title>
        <authorList>
            <person name="Sharma I."/>
            <person name="Darden B."/>
            <person name="Creggett J."/>
            <person name="Taylor S."/>
            <person name="Grant M.P."/>
            <person name="Scott J."/>
            <person name="Attles S."/>
            <person name="Walker S."/>
            <person name="Johnson G."/>
            <person name="St. Cloud C."/>
        </authorList>
    </citation>
    <scope>NUCLEOTIDE SEQUENCE [LARGE SCALE GENOMIC DNA]</scope>
    <source>
        <strain evidence="12 13">03GJ23</strain>
    </source>
</reference>
<dbReference type="Proteomes" id="UP001467669">
    <property type="component" value="Unassembled WGS sequence"/>
</dbReference>
<evidence type="ECO:0000256" key="7">
    <source>
        <dbReference type="ARBA" id="ARBA00022989"/>
    </source>
</evidence>
<dbReference type="InterPro" id="IPR012902">
    <property type="entry name" value="N_methyl_site"/>
</dbReference>
<name>A0ABU9MD35_STUCH</name>
<dbReference type="InterPro" id="IPR022346">
    <property type="entry name" value="T2SS_GspH"/>
</dbReference>
<evidence type="ECO:0000256" key="9">
    <source>
        <dbReference type="ARBA" id="ARBA00025772"/>
    </source>
</evidence>
<comment type="subcellular location">
    <subcellularLocation>
        <location evidence="1">Cell inner membrane</location>
        <topology evidence="1">Single-pass membrane protein</topology>
    </subcellularLocation>
</comment>
<comment type="similarity">
    <text evidence="9">Belongs to the GSP H family.</text>
</comment>
<evidence type="ECO:0000256" key="1">
    <source>
        <dbReference type="ARBA" id="ARBA00004377"/>
    </source>
</evidence>
<dbReference type="NCBIfam" id="TIGR02532">
    <property type="entry name" value="IV_pilin_GFxxxE"/>
    <property type="match status" value="1"/>
</dbReference>
<organism evidence="12 13">
    <name type="scientific">Stutzerimonas chloritidismutans</name>
    <name type="common">Pseudomonas chloritidismutans</name>
    <dbReference type="NCBI Taxonomy" id="203192"/>
    <lineage>
        <taxon>Bacteria</taxon>
        <taxon>Pseudomonadati</taxon>
        <taxon>Pseudomonadota</taxon>
        <taxon>Gammaproteobacteria</taxon>
        <taxon>Pseudomonadales</taxon>
        <taxon>Pseudomonadaceae</taxon>
        <taxon>Stutzerimonas</taxon>
    </lineage>
</organism>
<dbReference type="RefSeq" id="WP_342407045.1">
    <property type="nucleotide sequence ID" value="NZ_JBCFXD010000008.1"/>
</dbReference>
<keyword evidence="5" id="KW-0997">Cell inner membrane</keyword>
<keyword evidence="13" id="KW-1185">Reference proteome</keyword>
<evidence type="ECO:0000313" key="13">
    <source>
        <dbReference type="Proteomes" id="UP001467669"/>
    </source>
</evidence>
<accession>A0ABU9MD35</accession>
<feature type="domain" description="General secretion pathway GspH" evidence="11">
    <location>
        <begin position="51"/>
        <end position="158"/>
    </location>
</feature>
<evidence type="ECO:0000256" key="6">
    <source>
        <dbReference type="ARBA" id="ARBA00022692"/>
    </source>
</evidence>
<proteinExistence type="inferred from homology"/>
<keyword evidence="8" id="KW-0472">Membrane</keyword>
<keyword evidence="7" id="KW-1133">Transmembrane helix</keyword>
<dbReference type="SUPFAM" id="SSF54523">
    <property type="entry name" value="Pili subunits"/>
    <property type="match status" value="1"/>
</dbReference>
<protein>
    <recommendedName>
        <fullName evidence="2">Type II secretion system protein H</fullName>
    </recommendedName>
    <alternativeName>
        <fullName evidence="10">General secretion pathway protein H</fullName>
    </alternativeName>
</protein>
<evidence type="ECO:0000313" key="12">
    <source>
        <dbReference type="EMBL" id="MEL7559970.1"/>
    </source>
</evidence>
<dbReference type="InterPro" id="IPR045584">
    <property type="entry name" value="Pilin-like"/>
</dbReference>
<keyword evidence="3" id="KW-1003">Cell membrane</keyword>
<evidence type="ECO:0000256" key="8">
    <source>
        <dbReference type="ARBA" id="ARBA00023136"/>
    </source>
</evidence>
<evidence type="ECO:0000256" key="3">
    <source>
        <dbReference type="ARBA" id="ARBA00022475"/>
    </source>
</evidence>
<comment type="caution">
    <text evidence="12">The sequence shown here is derived from an EMBL/GenBank/DDBJ whole genome shotgun (WGS) entry which is preliminary data.</text>
</comment>
<sequence>MTLKLRITMQHSRAFTLIELMITLAILAILLAIAAPSFRDTIQNNRTQTIANDLTTALQFARSEAVKRGVRVDICRRNANACADATDWENGWLVKVNGGAVLRVWEAVGNQNTVTGPAETLSYRPNGLLTKTTATDFTVKFPNCTGKPQYTIALTATGRVTSTKGTCQ</sequence>
<evidence type="ECO:0000256" key="5">
    <source>
        <dbReference type="ARBA" id="ARBA00022519"/>
    </source>
</evidence>
<evidence type="ECO:0000256" key="4">
    <source>
        <dbReference type="ARBA" id="ARBA00022481"/>
    </source>
</evidence>
<dbReference type="Pfam" id="PF12019">
    <property type="entry name" value="GspH"/>
    <property type="match status" value="1"/>
</dbReference>
<dbReference type="Pfam" id="PF07963">
    <property type="entry name" value="N_methyl"/>
    <property type="match status" value="1"/>
</dbReference>
<dbReference type="EMBL" id="JBCFXD010000008">
    <property type="protein sequence ID" value="MEL7559970.1"/>
    <property type="molecule type" value="Genomic_DNA"/>
</dbReference>
<evidence type="ECO:0000256" key="10">
    <source>
        <dbReference type="ARBA" id="ARBA00030775"/>
    </source>
</evidence>
<gene>
    <name evidence="12" type="ORF">AAGW23_14105</name>
</gene>
<dbReference type="Gene3D" id="3.55.40.10">
    <property type="entry name" value="minor pseudopilin epsh domain"/>
    <property type="match status" value="1"/>
</dbReference>
<keyword evidence="6" id="KW-0812">Transmembrane</keyword>
<evidence type="ECO:0000259" key="11">
    <source>
        <dbReference type="Pfam" id="PF12019"/>
    </source>
</evidence>